<evidence type="ECO:0000313" key="3">
    <source>
        <dbReference type="EMBL" id="CAL4929178.1"/>
    </source>
</evidence>
<organism evidence="3 4">
    <name type="scientific">Urochloa decumbens</name>
    <dbReference type="NCBI Taxonomy" id="240449"/>
    <lineage>
        <taxon>Eukaryota</taxon>
        <taxon>Viridiplantae</taxon>
        <taxon>Streptophyta</taxon>
        <taxon>Embryophyta</taxon>
        <taxon>Tracheophyta</taxon>
        <taxon>Spermatophyta</taxon>
        <taxon>Magnoliopsida</taxon>
        <taxon>Liliopsida</taxon>
        <taxon>Poales</taxon>
        <taxon>Poaceae</taxon>
        <taxon>PACMAD clade</taxon>
        <taxon>Panicoideae</taxon>
        <taxon>Panicodae</taxon>
        <taxon>Paniceae</taxon>
        <taxon>Melinidinae</taxon>
        <taxon>Urochloa</taxon>
    </lineage>
</organism>
<gene>
    <name evidence="3" type="ORF">URODEC1_LOCUS25656</name>
</gene>
<dbReference type="SUPFAM" id="SSF52047">
    <property type="entry name" value="RNI-like"/>
    <property type="match status" value="1"/>
</dbReference>
<dbReference type="Pfam" id="PF24758">
    <property type="entry name" value="LRR_At5g56370"/>
    <property type="match status" value="1"/>
</dbReference>
<reference evidence="4" key="1">
    <citation type="submission" date="2024-06" db="EMBL/GenBank/DDBJ databases">
        <authorList>
            <person name="Ryan C."/>
        </authorList>
    </citation>
    <scope>NUCLEOTIDE SEQUENCE [LARGE SCALE GENOMIC DNA]</scope>
</reference>
<dbReference type="InterPro" id="IPR055411">
    <property type="entry name" value="LRR_FXL15/At3g58940/PEG3-like"/>
</dbReference>
<feature type="compositionally biased region" description="Gly residues" evidence="1">
    <location>
        <begin position="84"/>
        <end position="95"/>
    </location>
</feature>
<dbReference type="PANTHER" id="PTHR32141:SF168">
    <property type="entry name" value="OS12G0595200 PROTEIN"/>
    <property type="match status" value="1"/>
</dbReference>
<sequence length="481" mass="52550">MERTPRLIRLALAGLPVALDPWMIFRGSLGGVGGGAGGEGTNAAGATGGGDGCEDFKGAFAARAKGGQLRGQEDGGSGEDVKQQGGGTEDGGLAGAGRSPSLRKYNPYPDLVNQTSGSLCETVWGSRPLVLYDKHLVSAKEQTIRANEGGGVGIGEALDISKTITRTLKRHPGPIRSFRVDSSKWEDDQELSQKLKTLRLGFVGLPDLDLYCFNYSALQVLDLFCCNFQGLKLAWIINDCVTLRELRISYCKENLTVNSKGLERVHLWGNTANQLVIQSAPKLIDIVTGITPGGERAKTNPMRFTPQVSVSINDTPALKSIRYLLLPYQDVTVNGIPIAKETMALTSVQDMKIGLYLSNRTQRDRLRKILDSLPMLLDLSVLRMDAITPSERFEVAIDEPFDDIDKVVCVKMHLRRFSIEDFRGGPAEKHIIKCILSHAPHLLMLNAKCCATSSKEDTRQAVKEIRGYEQLSEGCQVKFQS</sequence>
<dbReference type="Gene3D" id="3.80.10.10">
    <property type="entry name" value="Ribonuclease Inhibitor"/>
    <property type="match status" value="1"/>
</dbReference>
<dbReference type="InterPro" id="IPR055302">
    <property type="entry name" value="F-box_dom-containing"/>
</dbReference>
<evidence type="ECO:0000259" key="2">
    <source>
        <dbReference type="Pfam" id="PF24758"/>
    </source>
</evidence>
<dbReference type="AlphaFoldDB" id="A0ABC8XNM9"/>
<proteinExistence type="predicted"/>
<dbReference type="Proteomes" id="UP001497457">
    <property type="component" value="Chromosome 15b"/>
</dbReference>
<keyword evidence="4" id="KW-1185">Reference proteome</keyword>
<dbReference type="EMBL" id="OZ075125">
    <property type="protein sequence ID" value="CAL4929178.1"/>
    <property type="molecule type" value="Genomic_DNA"/>
</dbReference>
<protein>
    <recommendedName>
        <fullName evidence="2">F-box/LRR-repeat protein 15/At3g58940/PEG3-like LRR domain-containing protein</fullName>
    </recommendedName>
</protein>
<name>A0ABC8XNM9_9POAL</name>
<feature type="region of interest" description="Disordered" evidence="1">
    <location>
        <begin position="65"/>
        <end position="108"/>
    </location>
</feature>
<evidence type="ECO:0000313" key="4">
    <source>
        <dbReference type="Proteomes" id="UP001497457"/>
    </source>
</evidence>
<dbReference type="InterPro" id="IPR032675">
    <property type="entry name" value="LRR_dom_sf"/>
</dbReference>
<accession>A0ABC8XNM9</accession>
<evidence type="ECO:0000256" key="1">
    <source>
        <dbReference type="SAM" id="MobiDB-lite"/>
    </source>
</evidence>
<dbReference type="PANTHER" id="PTHR32141">
    <property type="match status" value="1"/>
</dbReference>
<feature type="domain" description="F-box/LRR-repeat protein 15/At3g58940/PEG3-like LRR" evidence="2">
    <location>
        <begin position="193"/>
        <end position="370"/>
    </location>
</feature>
<reference evidence="3 4" key="2">
    <citation type="submission" date="2024-10" db="EMBL/GenBank/DDBJ databases">
        <authorList>
            <person name="Ryan C."/>
        </authorList>
    </citation>
    <scope>NUCLEOTIDE SEQUENCE [LARGE SCALE GENOMIC DNA]</scope>
</reference>